<gene>
    <name evidence="4" type="ORF">ACFFP0_07305</name>
</gene>
<reference evidence="4 5" key="1">
    <citation type="submission" date="2024-09" db="EMBL/GenBank/DDBJ databases">
        <authorList>
            <person name="Sun Q."/>
            <person name="Mori K."/>
        </authorList>
    </citation>
    <scope>NUCLEOTIDE SEQUENCE [LARGE SCALE GENOMIC DNA]</scope>
    <source>
        <strain evidence="4 5">TBRC 4938</strain>
    </source>
</reference>
<dbReference type="Proteomes" id="UP001589692">
    <property type="component" value="Unassembled WGS sequence"/>
</dbReference>
<evidence type="ECO:0000313" key="4">
    <source>
        <dbReference type="EMBL" id="MFB9948651.1"/>
    </source>
</evidence>
<dbReference type="SUPFAM" id="SSF48657">
    <property type="entry name" value="FinO-like"/>
    <property type="match status" value="1"/>
</dbReference>
<keyword evidence="5" id="KW-1185">Reference proteome</keyword>
<evidence type="ECO:0000313" key="5">
    <source>
        <dbReference type="Proteomes" id="UP001589692"/>
    </source>
</evidence>
<accession>A0ABV6ADM2</accession>
<name>A0ABV6ADM2_9HYPH</name>
<proteinExistence type="predicted"/>
<feature type="region of interest" description="Disordered" evidence="2">
    <location>
        <begin position="117"/>
        <end position="142"/>
    </location>
</feature>
<sequence length="162" mass="17743">MKKLWTASRGPIAANETDVRKAEAINALLVRPIAILPAKPGDPIRPFALGLWNEIRPLLKPDMGVTALRRATAAFIHSKRYFLASAQPDSMRHDIDGHPVEPLSAEDRLAAQERFMSLKQRVGDEEKPVAEPAPPAPVLSKTEQIRAALLGRASRPSQHPLG</sequence>
<comment type="caution">
    <text evidence="4">The sequence shown here is derived from an EMBL/GenBank/DDBJ whole genome shotgun (WGS) entry which is preliminary data.</text>
</comment>
<dbReference type="InterPro" id="IPR016103">
    <property type="entry name" value="ProQ/FinO"/>
</dbReference>
<dbReference type="InterPro" id="IPR036442">
    <property type="entry name" value="ProQ/FinO_sf"/>
</dbReference>
<dbReference type="RefSeq" id="WP_377258239.1">
    <property type="nucleotide sequence ID" value="NZ_JBHMAA010000008.1"/>
</dbReference>
<evidence type="ECO:0000259" key="3">
    <source>
        <dbReference type="SMART" id="SM00945"/>
    </source>
</evidence>
<dbReference type="Pfam" id="PF04352">
    <property type="entry name" value="ProQ"/>
    <property type="match status" value="1"/>
</dbReference>
<evidence type="ECO:0000256" key="1">
    <source>
        <dbReference type="ARBA" id="ARBA00022884"/>
    </source>
</evidence>
<evidence type="ECO:0000256" key="2">
    <source>
        <dbReference type="SAM" id="MobiDB-lite"/>
    </source>
</evidence>
<feature type="domain" description="ProQ/FinO" evidence="3">
    <location>
        <begin position="20"/>
        <end position="131"/>
    </location>
</feature>
<protein>
    <submittedName>
        <fullName evidence="4">ProQ/FINO family protein</fullName>
    </submittedName>
</protein>
<dbReference type="SMART" id="SM00945">
    <property type="entry name" value="ProQ"/>
    <property type="match status" value="1"/>
</dbReference>
<keyword evidence="1" id="KW-0694">RNA-binding</keyword>
<dbReference type="EMBL" id="JBHMAA010000008">
    <property type="protein sequence ID" value="MFB9948651.1"/>
    <property type="molecule type" value="Genomic_DNA"/>
</dbReference>
<dbReference type="Gene3D" id="1.10.1710.10">
    <property type="entry name" value="ProQ/FinO domain"/>
    <property type="match status" value="1"/>
</dbReference>
<organism evidence="4 5">
    <name type="scientific">Rhizobium puerariae</name>
    <dbReference type="NCBI Taxonomy" id="1585791"/>
    <lineage>
        <taxon>Bacteria</taxon>
        <taxon>Pseudomonadati</taxon>
        <taxon>Pseudomonadota</taxon>
        <taxon>Alphaproteobacteria</taxon>
        <taxon>Hyphomicrobiales</taxon>
        <taxon>Rhizobiaceae</taxon>
        <taxon>Rhizobium/Agrobacterium group</taxon>
        <taxon>Rhizobium</taxon>
    </lineage>
</organism>